<accession>A0ABZ2Y4J2</accession>
<dbReference type="Proteomes" id="UP001486565">
    <property type="component" value="Chromosome"/>
</dbReference>
<gene>
    <name evidence="2 3" type="primary">rbfA</name>
    <name evidence="3" type="ORF">QBE51_01685</name>
</gene>
<comment type="function">
    <text evidence="2">One of several proteins that assist in the late maturation steps of the functional core of the 30S ribosomal subunit. Associates with free 30S ribosomal subunits (but not with 30S subunits that are part of 70S ribosomes or polysomes). Required for efficient processing of 16S rRNA. May interact with the 5'-terminal helix region of 16S rRNA.</text>
</comment>
<dbReference type="SUPFAM" id="SSF89919">
    <property type="entry name" value="Ribosome-binding factor A, RbfA"/>
    <property type="match status" value="1"/>
</dbReference>
<comment type="similarity">
    <text evidence="2">Belongs to the RbfA family.</text>
</comment>
<comment type="subcellular location">
    <subcellularLocation>
        <location evidence="2">Cytoplasm</location>
    </subcellularLocation>
</comment>
<dbReference type="HAMAP" id="MF_00003">
    <property type="entry name" value="RbfA"/>
    <property type="match status" value="1"/>
</dbReference>
<dbReference type="InterPro" id="IPR000238">
    <property type="entry name" value="RbfA"/>
</dbReference>
<dbReference type="InterPro" id="IPR023799">
    <property type="entry name" value="RbfA_dom_sf"/>
</dbReference>
<proteinExistence type="inferred from homology"/>
<evidence type="ECO:0000313" key="3">
    <source>
        <dbReference type="EMBL" id="WZL70267.1"/>
    </source>
</evidence>
<evidence type="ECO:0000256" key="1">
    <source>
        <dbReference type="ARBA" id="ARBA00022517"/>
    </source>
</evidence>
<dbReference type="PROSITE" id="PS01319">
    <property type="entry name" value="RBFA"/>
    <property type="match status" value="1"/>
</dbReference>
<dbReference type="PANTHER" id="PTHR33515:SF1">
    <property type="entry name" value="RIBOSOME-BINDING FACTOR A, CHLOROPLASTIC-RELATED"/>
    <property type="match status" value="1"/>
</dbReference>
<keyword evidence="4" id="KW-1185">Reference proteome</keyword>
<protein>
    <recommendedName>
        <fullName evidence="2">Ribosome-binding factor A</fullName>
    </recommendedName>
</protein>
<dbReference type="Gene3D" id="3.30.300.20">
    <property type="match status" value="1"/>
</dbReference>
<dbReference type="NCBIfam" id="TIGR00082">
    <property type="entry name" value="rbfA"/>
    <property type="match status" value="1"/>
</dbReference>
<evidence type="ECO:0000256" key="2">
    <source>
        <dbReference type="HAMAP-Rule" id="MF_00003"/>
    </source>
</evidence>
<keyword evidence="2" id="KW-0963">Cytoplasm</keyword>
<dbReference type="InterPro" id="IPR020053">
    <property type="entry name" value="Ribosome-bd_factorA_CS"/>
</dbReference>
<name>A0ABZ2Y4J2_9FIRM</name>
<dbReference type="PANTHER" id="PTHR33515">
    <property type="entry name" value="RIBOSOME-BINDING FACTOR A, CHLOROPLASTIC-RELATED"/>
    <property type="match status" value="1"/>
</dbReference>
<sequence length="117" mass="13571">MIRINEEIKKELSDIIRQDLKDPRINQTMVSVLNVDTTNDLKYCKIYISIMGDEEQKQGVIDGLKSASGFIRREIARRINLRNTPELIFKMDDSIEYGIRLSKLIHDVNSNTEDDSQ</sequence>
<organism evidence="3 4">
    <name type="scientific">Defluviitalea saccharophila</name>
    <dbReference type="NCBI Taxonomy" id="879970"/>
    <lineage>
        <taxon>Bacteria</taxon>
        <taxon>Bacillati</taxon>
        <taxon>Bacillota</taxon>
        <taxon>Clostridia</taxon>
        <taxon>Lachnospirales</taxon>
        <taxon>Defluviitaleaceae</taxon>
        <taxon>Defluviitalea</taxon>
    </lineage>
</organism>
<keyword evidence="1 2" id="KW-0690">Ribosome biogenesis</keyword>
<evidence type="ECO:0000313" key="4">
    <source>
        <dbReference type="Proteomes" id="UP001486565"/>
    </source>
</evidence>
<dbReference type="EMBL" id="CP121687">
    <property type="protein sequence ID" value="WZL70267.1"/>
    <property type="molecule type" value="Genomic_DNA"/>
</dbReference>
<reference evidence="3 4" key="1">
    <citation type="submission" date="2023-03" db="EMBL/GenBank/DDBJ databases">
        <title>Novel Species.</title>
        <authorList>
            <person name="Ma S."/>
        </authorList>
    </citation>
    <scope>NUCLEOTIDE SEQUENCE [LARGE SCALE GENOMIC DNA]</scope>
    <source>
        <strain evidence="3 4">LIND6LT2</strain>
    </source>
</reference>
<comment type="subunit">
    <text evidence="2">Monomer. Binds 30S ribosomal subunits, but not 50S ribosomal subunits or 70S ribosomes.</text>
</comment>
<dbReference type="Pfam" id="PF02033">
    <property type="entry name" value="RBFA"/>
    <property type="match status" value="1"/>
</dbReference>
<dbReference type="InterPro" id="IPR015946">
    <property type="entry name" value="KH_dom-like_a/b"/>
</dbReference>